<accession>A0ABS2P1C0</accession>
<gene>
    <name evidence="3" type="ORF">JOC95_002612</name>
</gene>
<evidence type="ECO:0000313" key="4">
    <source>
        <dbReference type="Proteomes" id="UP000737402"/>
    </source>
</evidence>
<feature type="transmembrane region" description="Helical" evidence="1">
    <location>
        <begin position="97"/>
        <end position="116"/>
    </location>
</feature>
<keyword evidence="4" id="KW-1185">Reference proteome</keyword>
<feature type="transmembrane region" description="Helical" evidence="1">
    <location>
        <begin position="136"/>
        <end position="156"/>
    </location>
</feature>
<dbReference type="PANTHER" id="PTHR14969">
    <property type="entry name" value="SPHINGOSINE-1-PHOSPHATE PHOSPHOHYDROLASE"/>
    <property type="match status" value="1"/>
</dbReference>
<evidence type="ECO:0000259" key="2">
    <source>
        <dbReference type="SMART" id="SM00014"/>
    </source>
</evidence>
<feature type="transmembrane region" description="Helical" evidence="1">
    <location>
        <begin position="168"/>
        <end position="189"/>
    </location>
</feature>
<dbReference type="SUPFAM" id="SSF48317">
    <property type="entry name" value="Acid phosphatase/Vanadium-dependent haloperoxidase"/>
    <property type="match status" value="1"/>
</dbReference>
<dbReference type="InterPro" id="IPR036938">
    <property type="entry name" value="PAP2/HPO_sf"/>
</dbReference>
<dbReference type="Pfam" id="PF01569">
    <property type="entry name" value="PAP2"/>
    <property type="match status" value="1"/>
</dbReference>
<comment type="caution">
    <text evidence="3">The sequence shown here is derived from an EMBL/GenBank/DDBJ whole genome shotgun (WGS) entry which is preliminary data.</text>
</comment>
<keyword evidence="3" id="KW-0378">Hydrolase</keyword>
<evidence type="ECO:0000256" key="1">
    <source>
        <dbReference type="SAM" id="Phobius"/>
    </source>
</evidence>
<dbReference type="Gene3D" id="1.20.144.10">
    <property type="entry name" value="Phosphatidic acid phosphatase type 2/haloperoxidase"/>
    <property type="match status" value="2"/>
</dbReference>
<sequence>MQAEKVQREQVTIKYRVWSRSAIFLLCGLFFFWSFQQIVNEKIIGFDGAIRETVNGLEAEWLVGFFHLFTTLGDKPGVITIMLIAVALIWWIKRDYIAMGTIIGGVILVNELNKWLKDYTGRERPMTGPGAESLSFPSGHAMVGLFFYGLLLYLVLTYTKSSGKRLVILISGIIFILLLGTSRIFLNYHYPSDVFAGYAAGYICLLLGVIAYEGLHSFFQKRAVKP</sequence>
<evidence type="ECO:0000313" key="3">
    <source>
        <dbReference type="EMBL" id="MBM7620757.1"/>
    </source>
</evidence>
<feature type="domain" description="Phosphatidic acid phosphatase type 2/haloperoxidase" evidence="2">
    <location>
        <begin position="98"/>
        <end position="209"/>
    </location>
</feature>
<dbReference type="PANTHER" id="PTHR14969:SF13">
    <property type="entry name" value="AT30094P"/>
    <property type="match status" value="1"/>
</dbReference>
<feature type="transmembrane region" description="Helical" evidence="1">
    <location>
        <begin position="195"/>
        <end position="215"/>
    </location>
</feature>
<dbReference type="InterPro" id="IPR000326">
    <property type="entry name" value="PAP2/HPO"/>
</dbReference>
<dbReference type="Proteomes" id="UP000737402">
    <property type="component" value="Unassembled WGS sequence"/>
</dbReference>
<dbReference type="EC" id="3.6.1.27" evidence="3"/>
<keyword evidence="1" id="KW-1133">Transmembrane helix</keyword>
<dbReference type="GO" id="GO:0050380">
    <property type="term" value="F:undecaprenyl-diphosphatase activity"/>
    <property type="evidence" value="ECO:0007669"/>
    <property type="project" value="UniProtKB-EC"/>
</dbReference>
<reference evidence="3 4" key="1">
    <citation type="submission" date="2021-01" db="EMBL/GenBank/DDBJ databases">
        <title>Genomic Encyclopedia of Type Strains, Phase IV (KMG-IV): sequencing the most valuable type-strain genomes for metagenomic binning, comparative biology and taxonomic classification.</title>
        <authorList>
            <person name="Goeker M."/>
        </authorList>
    </citation>
    <scope>NUCLEOTIDE SEQUENCE [LARGE SCALE GENOMIC DNA]</scope>
    <source>
        <strain evidence="3 4">DSM 25879</strain>
    </source>
</reference>
<organism evidence="3 4">
    <name type="scientific">Sutcliffiella tianshenii</name>
    <dbReference type="NCBI Taxonomy" id="1463404"/>
    <lineage>
        <taxon>Bacteria</taxon>
        <taxon>Bacillati</taxon>
        <taxon>Bacillota</taxon>
        <taxon>Bacilli</taxon>
        <taxon>Bacillales</taxon>
        <taxon>Bacillaceae</taxon>
        <taxon>Sutcliffiella</taxon>
    </lineage>
</organism>
<dbReference type="CDD" id="cd03392">
    <property type="entry name" value="PAP2_like_2"/>
    <property type="match status" value="1"/>
</dbReference>
<dbReference type="SMART" id="SM00014">
    <property type="entry name" value="acidPPc"/>
    <property type="match status" value="1"/>
</dbReference>
<proteinExistence type="predicted"/>
<keyword evidence="1" id="KW-0472">Membrane</keyword>
<feature type="transmembrane region" description="Helical" evidence="1">
    <location>
        <begin position="21"/>
        <end position="39"/>
    </location>
</feature>
<protein>
    <submittedName>
        <fullName evidence="3">Undecaprenyl-diphosphatase</fullName>
        <ecNumber evidence="3">3.6.1.27</ecNumber>
    </submittedName>
</protein>
<name>A0ABS2P1C0_9BACI</name>
<keyword evidence="1" id="KW-0812">Transmembrane</keyword>
<dbReference type="EMBL" id="JAFBED010000005">
    <property type="protein sequence ID" value="MBM7620757.1"/>
    <property type="molecule type" value="Genomic_DNA"/>
</dbReference>
<feature type="transmembrane region" description="Helical" evidence="1">
    <location>
        <begin position="76"/>
        <end position="92"/>
    </location>
</feature>
<dbReference type="RefSeq" id="WP_204416773.1">
    <property type="nucleotide sequence ID" value="NZ_JAFBED010000005.1"/>
</dbReference>